<proteinExistence type="predicted"/>
<gene>
    <name evidence="2" type="primary">Tnfrsf18</name>
    <name evidence="2" type="ORF">PHEMEL_R07982</name>
</gene>
<dbReference type="Gene3D" id="2.10.50.10">
    <property type="entry name" value="Tumor Necrosis Factor Receptor, subunit A, domain 2"/>
    <property type="match status" value="1"/>
</dbReference>
<dbReference type="PRINTS" id="PR01968">
    <property type="entry name" value="TNFACTORR18"/>
</dbReference>
<dbReference type="SUPFAM" id="SSF57586">
    <property type="entry name" value="TNF receptor-like"/>
    <property type="match status" value="1"/>
</dbReference>
<dbReference type="SMART" id="SM00208">
    <property type="entry name" value="TNFR"/>
    <property type="match status" value="2"/>
</dbReference>
<name>A0A7K7DMQ5_PHEME</name>
<dbReference type="InterPro" id="IPR022318">
    <property type="entry name" value="TNFR_18"/>
</dbReference>
<feature type="domain" description="TNFR-Cys" evidence="1">
    <location>
        <begin position="16"/>
        <end position="54"/>
    </location>
</feature>
<dbReference type="InterPro" id="IPR001368">
    <property type="entry name" value="TNFR/NGFR_Cys_rich_reg"/>
</dbReference>
<evidence type="ECO:0000313" key="2">
    <source>
        <dbReference type="EMBL" id="NWY34084.1"/>
    </source>
</evidence>
<dbReference type="GO" id="GO:0005031">
    <property type="term" value="F:tumor necrosis factor receptor activity"/>
    <property type="evidence" value="ECO:0007669"/>
    <property type="project" value="InterPro"/>
</dbReference>
<feature type="non-terminal residue" evidence="2">
    <location>
        <position position="95"/>
    </location>
</feature>
<comment type="caution">
    <text evidence="2">The sequence shown here is derived from an EMBL/GenBank/DDBJ whole genome shotgun (WGS) entry which is preliminary data.</text>
</comment>
<dbReference type="GO" id="GO:0045785">
    <property type="term" value="P:positive regulation of cell adhesion"/>
    <property type="evidence" value="ECO:0007669"/>
    <property type="project" value="TreeGrafter"/>
</dbReference>
<dbReference type="Proteomes" id="UP000578259">
    <property type="component" value="Unassembled WGS sequence"/>
</dbReference>
<dbReference type="AlphaFoldDB" id="A0A7K7DMQ5"/>
<dbReference type="InterPro" id="IPR053107">
    <property type="entry name" value="TNFRSF18"/>
</dbReference>
<dbReference type="GO" id="GO:0043066">
    <property type="term" value="P:negative regulation of apoptotic process"/>
    <property type="evidence" value="ECO:0007669"/>
    <property type="project" value="InterPro"/>
</dbReference>
<dbReference type="GO" id="GO:0009897">
    <property type="term" value="C:external side of plasma membrane"/>
    <property type="evidence" value="ECO:0007669"/>
    <property type="project" value="TreeGrafter"/>
</dbReference>
<evidence type="ECO:0000259" key="1">
    <source>
        <dbReference type="SMART" id="SM00208"/>
    </source>
</evidence>
<dbReference type="EMBL" id="VZSJ01005648">
    <property type="protein sequence ID" value="NWY34084.1"/>
    <property type="molecule type" value="Genomic_DNA"/>
</dbReference>
<organism evidence="2 3">
    <name type="scientific">Pheucticus melanocephalus</name>
    <name type="common">Black-headed grosbeak</name>
    <name type="synonym">Guiraca melanocephala</name>
    <dbReference type="NCBI Taxonomy" id="371919"/>
    <lineage>
        <taxon>Eukaryota</taxon>
        <taxon>Metazoa</taxon>
        <taxon>Chordata</taxon>
        <taxon>Craniata</taxon>
        <taxon>Vertebrata</taxon>
        <taxon>Euteleostomi</taxon>
        <taxon>Archelosauria</taxon>
        <taxon>Archosauria</taxon>
        <taxon>Dinosauria</taxon>
        <taxon>Saurischia</taxon>
        <taxon>Theropoda</taxon>
        <taxon>Coelurosauria</taxon>
        <taxon>Aves</taxon>
        <taxon>Neognathae</taxon>
        <taxon>Neoaves</taxon>
        <taxon>Telluraves</taxon>
        <taxon>Australaves</taxon>
        <taxon>Passeriformes</taxon>
        <taxon>Cardinalidae</taxon>
        <taxon>Pheucticus</taxon>
    </lineage>
</organism>
<evidence type="ECO:0000313" key="3">
    <source>
        <dbReference type="Proteomes" id="UP000578259"/>
    </source>
</evidence>
<keyword evidence="3" id="KW-1185">Reference proteome</keyword>
<feature type="non-terminal residue" evidence="2">
    <location>
        <position position="1"/>
    </location>
</feature>
<accession>A0A7K7DMQ5</accession>
<dbReference type="PANTHER" id="PTHR47388:SF1">
    <property type="entry name" value="TUMOR NECROSIS FACTOR RECEPTOR SUPERFAMILY MEMBER 18"/>
    <property type="match status" value="1"/>
</dbReference>
<protein>
    <submittedName>
        <fullName evidence="2">TNR18 factor</fullName>
    </submittedName>
</protein>
<dbReference type="PANTHER" id="PTHR47388">
    <property type="entry name" value="TUMOR NECROSIS FACTOR RECEPTOR SUPERFAMILY MEMBER 18"/>
    <property type="match status" value="1"/>
</dbReference>
<reference evidence="2 3" key="1">
    <citation type="submission" date="2019-09" db="EMBL/GenBank/DDBJ databases">
        <title>Bird 10,000 Genomes (B10K) Project - Family phase.</title>
        <authorList>
            <person name="Zhang G."/>
        </authorList>
    </citation>
    <scope>NUCLEOTIDE SEQUENCE [LARGE SCALE GENOMIC DNA]</scope>
    <source>
        <strain evidence="2">OUT-0018</strain>
        <tissue evidence="2">Muscle</tissue>
    </source>
</reference>
<sequence length="95" mass="10288">AGNPAPCEASDLDCKCPPGHGCSGNPCQFCRKLPQCPAGQELSRTGTLNFRFECKPCENGTYSSSRDSWCHNWTDCESRGSVTLREGNSTHDSVC</sequence>
<feature type="domain" description="TNFR-Cys" evidence="1">
    <location>
        <begin position="57"/>
        <end position="95"/>
    </location>
</feature>